<dbReference type="InterPro" id="IPR029058">
    <property type="entry name" value="AB_hydrolase_fold"/>
</dbReference>
<dbReference type="InterPro" id="IPR010451">
    <property type="entry name" value="Acetoacetate_decarboxylase"/>
</dbReference>
<dbReference type="GO" id="GO:0016829">
    <property type="term" value="F:lyase activity"/>
    <property type="evidence" value="ECO:0007669"/>
    <property type="project" value="InterPro"/>
</dbReference>
<evidence type="ECO:0000313" key="2">
    <source>
        <dbReference type="EMBL" id="KIY00420.1"/>
    </source>
</evidence>
<dbReference type="EMBL" id="KN848067">
    <property type="protein sequence ID" value="KIY00420.1"/>
    <property type="molecule type" value="Genomic_DNA"/>
</dbReference>
<name>A0A0D2KBD5_9EURO</name>
<dbReference type="InterPro" id="IPR023375">
    <property type="entry name" value="ADC_dom_sf"/>
</dbReference>
<accession>A0A0D2KBD5</accession>
<keyword evidence="1" id="KW-0378">Hydrolase</keyword>
<keyword evidence="3" id="KW-1185">Reference proteome</keyword>
<dbReference type="Gene3D" id="3.40.50.1820">
    <property type="entry name" value="alpha/beta hydrolase"/>
    <property type="match status" value="1"/>
</dbReference>
<dbReference type="GO" id="GO:0016788">
    <property type="term" value="F:hydrolase activity, acting on ester bonds"/>
    <property type="evidence" value="ECO:0007669"/>
    <property type="project" value="UniProtKB-ARBA"/>
</dbReference>
<dbReference type="AlphaFoldDB" id="A0A0D2KBD5"/>
<evidence type="ECO:0008006" key="4">
    <source>
        <dbReference type="Google" id="ProtNLM"/>
    </source>
</evidence>
<dbReference type="Pfam" id="PF06314">
    <property type="entry name" value="ADC"/>
    <property type="match status" value="1"/>
</dbReference>
<dbReference type="STRING" id="1442371.A0A0D2KBD5"/>
<dbReference type="RefSeq" id="XP_016634542.1">
    <property type="nucleotide sequence ID" value="XM_016774615.1"/>
</dbReference>
<protein>
    <recommendedName>
        <fullName evidence="4">AB hydrolase-1 domain-containing protein</fullName>
    </recommendedName>
</protein>
<dbReference type="VEuPathDB" id="FungiDB:Z520_04105"/>
<reference evidence="2 3" key="1">
    <citation type="submission" date="2015-01" db="EMBL/GenBank/DDBJ databases">
        <title>The Genome Sequence of Fonsecaea multimorphosa CBS 102226.</title>
        <authorList>
            <consortium name="The Broad Institute Genomics Platform"/>
            <person name="Cuomo C."/>
            <person name="de Hoog S."/>
            <person name="Gorbushina A."/>
            <person name="Stielow B."/>
            <person name="Teixiera M."/>
            <person name="Abouelleil A."/>
            <person name="Chapman S.B."/>
            <person name="Priest M."/>
            <person name="Young S.K."/>
            <person name="Wortman J."/>
            <person name="Nusbaum C."/>
            <person name="Birren B."/>
        </authorList>
    </citation>
    <scope>NUCLEOTIDE SEQUENCE [LARGE SCALE GENOMIC DNA]</scope>
    <source>
        <strain evidence="2 3">CBS 102226</strain>
    </source>
</reference>
<dbReference type="GeneID" id="27709851"/>
<dbReference type="InterPro" id="IPR050261">
    <property type="entry name" value="FrsA_esterase"/>
</dbReference>
<dbReference type="Gene3D" id="2.40.400.10">
    <property type="entry name" value="Acetoacetate decarboxylase-like"/>
    <property type="match status" value="1"/>
</dbReference>
<dbReference type="SUPFAM" id="SSF53474">
    <property type="entry name" value="alpha/beta-Hydrolases"/>
    <property type="match status" value="1"/>
</dbReference>
<evidence type="ECO:0000313" key="3">
    <source>
        <dbReference type="Proteomes" id="UP000053411"/>
    </source>
</evidence>
<sequence>MPFGTLKTKGATAIPSHSPSYPGKEIAFSDVDVLKISFYTKADAVKEFIPEELEIEDEPLVTYTLNRWGFSSIGPYTEFIGLIEVKYKGETYDYALELILDNEGAIFLGREQYGFPKVVGKVEFDRSSTGTPSMGYLHGHVERPTGTPIIQFAFKPTEKIHGVKSLPPPEKRLLSLRIIPSPIIGQPPTVREFLSLSSHFTEGEVWAGVGSLHFSPSSDFEAAARVPVVRYKDAILLTKTTTSINPDVKVFTLNQQSMAREDIEFETADHVTLRGWFFKPNNGPCGRSPCLVMSHGFTAIKEMGLDRFAERFTSTLNIGCLIYDNRGFGDSDVLPGQPRHEILPPVQNSDIGDAVTYAQSRPDVDPDHVGLWGVSYSGGHVLWSGAVDRRVKAVLSMFPCVSGWDTFHKLIRPDFVPALNLLFQQDRLARAKGKTPATMPAIDPDPLKPSALPMTEAYGFFSAWAKHTNWKNEVTVRSIEALRAYEPGEHISHLSPTPLLMTIAERDFAAPTDLALKAYARALEPKELHMVSCGHFDGFSDPMFETIARRQIDFLRKTLCRDG</sequence>
<organism evidence="2 3">
    <name type="scientific">Fonsecaea multimorphosa CBS 102226</name>
    <dbReference type="NCBI Taxonomy" id="1442371"/>
    <lineage>
        <taxon>Eukaryota</taxon>
        <taxon>Fungi</taxon>
        <taxon>Dikarya</taxon>
        <taxon>Ascomycota</taxon>
        <taxon>Pezizomycotina</taxon>
        <taxon>Eurotiomycetes</taxon>
        <taxon>Chaetothyriomycetidae</taxon>
        <taxon>Chaetothyriales</taxon>
        <taxon>Herpotrichiellaceae</taxon>
        <taxon>Fonsecaea</taxon>
    </lineage>
</organism>
<dbReference type="OrthoDB" id="10248817at2759"/>
<dbReference type="Proteomes" id="UP000053411">
    <property type="component" value="Unassembled WGS sequence"/>
</dbReference>
<dbReference type="PANTHER" id="PTHR22946:SF9">
    <property type="entry name" value="POLYKETIDE TRANSFERASE AF380"/>
    <property type="match status" value="1"/>
</dbReference>
<dbReference type="SUPFAM" id="SSF160104">
    <property type="entry name" value="Acetoacetate decarboxylase-like"/>
    <property type="match status" value="1"/>
</dbReference>
<evidence type="ECO:0000256" key="1">
    <source>
        <dbReference type="ARBA" id="ARBA00022801"/>
    </source>
</evidence>
<dbReference type="PANTHER" id="PTHR22946">
    <property type="entry name" value="DIENELACTONE HYDROLASE DOMAIN-CONTAINING PROTEIN-RELATED"/>
    <property type="match status" value="1"/>
</dbReference>
<dbReference type="Gene3D" id="1.10.10.800">
    <property type="match status" value="1"/>
</dbReference>
<proteinExistence type="predicted"/>
<gene>
    <name evidence="2" type="ORF">Z520_04105</name>
</gene>